<sequence>MPLFLCGQSNNSNEIDSNYLEDQIYLGINYNFMLDYPEDVLKRNFSYGLQGGIIKDIPINISRTLAVGLGIGYAVNSYYSNLISDEQSGEIVYSVATDDSFYSRSKFETHSIELPLELRWRNSTPTKYKFFRIYSGVKIAYNFSARSKLVADSGNIGFKNSDIEKLQYGLQCNLGYNTFNLHVYYSLNNFLKDGAKVEATGNNINIKPLRVGVIFYLL</sequence>
<accession>A0A1W1YEU6</accession>
<evidence type="ECO:0000259" key="1">
    <source>
        <dbReference type="Pfam" id="PF13568"/>
    </source>
</evidence>
<gene>
    <name evidence="2" type="ORF">SAMN05660703_0360</name>
</gene>
<name>A0A1W1YEU6_9FLAO</name>
<dbReference type="Proteomes" id="UP000192360">
    <property type="component" value="Unassembled WGS sequence"/>
</dbReference>
<feature type="domain" description="Outer membrane protein beta-barrel" evidence="1">
    <location>
        <begin position="11"/>
        <end position="191"/>
    </location>
</feature>
<proteinExistence type="predicted"/>
<organism evidence="2 3">
    <name type="scientific">Cellulophaga tyrosinoxydans</name>
    <dbReference type="NCBI Taxonomy" id="504486"/>
    <lineage>
        <taxon>Bacteria</taxon>
        <taxon>Pseudomonadati</taxon>
        <taxon>Bacteroidota</taxon>
        <taxon>Flavobacteriia</taxon>
        <taxon>Flavobacteriales</taxon>
        <taxon>Flavobacteriaceae</taxon>
        <taxon>Cellulophaga</taxon>
    </lineage>
</organism>
<dbReference type="Pfam" id="PF13568">
    <property type="entry name" value="OMP_b-brl_2"/>
    <property type="match status" value="1"/>
</dbReference>
<evidence type="ECO:0000313" key="3">
    <source>
        <dbReference type="Proteomes" id="UP000192360"/>
    </source>
</evidence>
<protein>
    <submittedName>
        <fullName evidence="2">Outer membrane protein beta-barrel domain-containing protein</fullName>
    </submittedName>
</protein>
<keyword evidence="3" id="KW-1185">Reference proteome</keyword>
<dbReference type="EMBL" id="FWXO01000001">
    <property type="protein sequence ID" value="SMC34663.1"/>
    <property type="molecule type" value="Genomic_DNA"/>
</dbReference>
<evidence type="ECO:0000313" key="2">
    <source>
        <dbReference type="EMBL" id="SMC34663.1"/>
    </source>
</evidence>
<dbReference type="AlphaFoldDB" id="A0A1W1YEU6"/>
<reference evidence="2 3" key="1">
    <citation type="submission" date="2017-04" db="EMBL/GenBank/DDBJ databases">
        <authorList>
            <person name="Afonso C.L."/>
            <person name="Miller P.J."/>
            <person name="Scott M.A."/>
            <person name="Spackman E."/>
            <person name="Goraichik I."/>
            <person name="Dimitrov K.M."/>
            <person name="Suarez D.L."/>
            <person name="Swayne D.E."/>
        </authorList>
    </citation>
    <scope>NUCLEOTIDE SEQUENCE [LARGE SCALE GENOMIC DNA]</scope>
    <source>
        <strain evidence="2 3">DSM 21164</strain>
    </source>
</reference>
<dbReference type="STRING" id="504486.SAMN05660703_0360"/>
<dbReference type="InterPro" id="IPR025665">
    <property type="entry name" value="Beta-barrel_OMP_2"/>
</dbReference>